<evidence type="ECO:0000256" key="6">
    <source>
        <dbReference type="ARBA" id="ARBA00023136"/>
    </source>
</evidence>
<dbReference type="OrthoDB" id="9811391at2"/>
<dbReference type="Proteomes" id="UP000255277">
    <property type="component" value="Unassembled WGS sequence"/>
</dbReference>
<evidence type="ECO:0000256" key="3">
    <source>
        <dbReference type="ARBA" id="ARBA00022475"/>
    </source>
</evidence>
<comment type="subcellular location">
    <subcellularLocation>
        <location evidence="1">Cell membrane</location>
        <topology evidence="1">Multi-pass membrane protein</topology>
    </subcellularLocation>
</comment>
<comment type="similarity">
    <text evidence="2">Belongs to the UPF0324 family.</text>
</comment>
<evidence type="ECO:0000313" key="7">
    <source>
        <dbReference type="EMBL" id="SUM34313.1"/>
    </source>
</evidence>
<gene>
    <name evidence="7" type="primary">yeiH</name>
    <name evidence="7" type="ORF">NCTC12195_03828</name>
</gene>
<reference evidence="7 8" key="1">
    <citation type="submission" date="2018-06" db="EMBL/GenBank/DDBJ databases">
        <authorList>
            <consortium name="Pathogen Informatics"/>
            <person name="Doyle S."/>
        </authorList>
    </citation>
    <scope>NUCLEOTIDE SEQUENCE [LARGE SCALE GENOMIC DNA]</scope>
    <source>
        <strain evidence="7 8">NCTC12195</strain>
    </source>
</reference>
<dbReference type="AlphaFoldDB" id="A0A0D0SLH3"/>
<sequence length="326" mass="35717">MEKVRGIIMTLVIAMVATILGSKFPVIGSAIFAIIIGIIINNIFWIAPKYRAGIQFSSKKILHYSIIVLGFSLSFQSIGSVGWKSLPIIVVTLFAAFFTVFLFMKLFKINENLGILIGVGTSICGGSAIAATSPVIKAKESEVAFAITTIFLFNIIAVFIFPPLGHIFQMNQVTFGYFGGTAINDTSSVIAATSSYGDQALATGAIVKLTRTLMIIPVVLYFTYRTIKKEKEQHTNVAIKNIFPWFILWFVIASIISTVCHFPSQLIQIFQQLSVFLITMAMAGIGLTVNLKQFKSAGIKPILLGLITWLIVIITSIITMKLINLM</sequence>
<evidence type="ECO:0000256" key="2">
    <source>
        <dbReference type="ARBA" id="ARBA00007977"/>
    </source>
</evidence>
<proteinExistence type="inferred from homology"/>
<evidence type="ECO:0000256" key="1">
    <source>
        <dbReference type="ARBA" id="ARBA00004651"/>
    </source>
</evidence>
<dbReference type="Pfam" id="PF03601">
    <property type="entry name" value="Cons_hypoth698"/>
    <property type="match status" value="1"/>
</dbReference>
<dbReference type="RefSeq" id="WP_042739470.1">
    <property type="nucleotide sequence ID" value="NZ_BKAX01000008.1"/>
</dbReference>
<dbReference type="GO" id="GO:0005886">
    <property type="term" value="C:plasma membrane"/>
    <property type="evidence" value="ECO:0007669"/>
    <property type="project" value="UniProtKB-SubCell"/>
</dbReference>
<keyword evidence="5" id="KW-1133">Transmembrane helix</keyword>
<keyword evidence="6" id="KW-0472">Membrane</keyword>
<dbReference type="STRING" id="1293.SH09_09820"/>
<dbReference type="InterPro" id="IPR018383">
    <property type="entry name" value="UPF0324_pro"/>
</dbReference>
<protein>
    <submittedName>
        <fullName evidence="7">Membrane spanning protein</fullName>
    </submittedName>
</protein>
<evidence type="ECO:0000256" key="5">
    <source>
        <dbReference type="ARBA" id="ARBA00022989"/>
    </source>
</evidence>
<organism evidence="7 8">
    <name type="scientific">Staphylococcus gallinarum</name>
    <dbReference type="NCBI Taxonomy" id="1293"/>
    <lineage>
        <taxon>Bacteria</taxon>
        <taxon>Bacillati</taxon>
        <taxon>Bacillota</taxon>
        <taxon>Bacilli</taxon>
        <taxon>Bacillales</taxon>
        <taxon>Staphylococcaceae</taxon>
        <taxon>Staphylococcus</taxon>
    </lineage>
</organism>
<accession>A0A0D0SLH3</accession>
<evidence type="ECO:0000313" key="8">
    <source>
        <dbReference type="Proteomes" id="UP000255277"/>
    </source>
</evidence>
<dbReference type="GeneID" id="93844573"/>
<dbReference type="PANTHER" id="PTHR30106">
    <property type="entry name" value="INNER MEMBRANE PROTEIN YEIH-RELATED"/>
    <property type="match status" value="1"/>
</dbReference>
<dbReference type="PANTHER" id="PTHR30106:SF1">
    <property type="entry name" value="UPF0324 MEMBRANE PROTEIN FN0533"/>
    <property type="match status" value="1"/>
</dbReference>
<keyword evidence="4" id="KW-0812">Transmembrane</keyword>
<evidence type="ECO:0000256" key="4">
    <source>
        <dbReference type="ARBA" id="ARBA00022692"/>
    </source>
</evidence>
<keyword evidence="3" id="KW-1003">Cell membrane</keyword>
<name>A0A0D0SLH3_STAGA</name>
<dbReference type="EMBL" id="UHDK01000001">
    <property type="protein sequence ID" value="SUM34313.1"/>
    <property type="molecule type" value="Genomic_DNA"/>
</dbReference>